<feature type="region of interest" description="Disordered" evidence="2">
    <location>
        <begin position="646"/>
        <end position="667"/>
    </location>
</feature>
<dbReference type="PANTHER" id="PTHR31191:SF4">
    <property type="entry name" value="CENTROSOMAL PROTEIN OF 126 KDA"/>
    <property type="match status" value="1"/>
</dbReference>
<protein>
    <submittedName>
        <fullName evidence="3">CE126 protein</fullName>
    </submittedName>
</protein>
<dbReference type="GO" id="GO:1905515">
    <property type="term" value="P:non-motile cilium assembly"/>
    <property type="evidence" value="ECO:0007669"/>
    <property type="project" value="InterPro"/>
</dbReference>
<dbReference type="GO" id="GO:0031122">
    <property type="term" value="P:cytoplasmic microtubule organization"/>
    <property type="evidence" value="ECO:0007669"/>
    <property type="project" value="InterPro"/>
</dbReference>
<dbReference type="Pfam" id="PF15352">
    <property type="entry name" value="K1377"/>
    <property type="match status" value="2"/>
</dbReference>
<dbReference type="Proteomes" id="UP000538725">
    <property type="component" value="Unassembled WGS sequence"/>
</dbReference>
<dbReference type="AlphaFoldDB" id="A0A7K8A030"/>
<evidence type="ECO:0000313" key="3">
    <source>
        <dbReference type="EMBL" id="NXA95904.1"/>
    </source>
</evidence>
<keyword evidence="4" id="KW-1185">Reference proteome</keyword>
<dbReference type="GO" id="GO:0007052">
    <property type="term" value="P:mitotic spindle organization"/>
    <property type="evidence" value="ECO:0007669"/>
    <property type="project" value="InterPro"/>
</dbReference>
<feature type="coiled-coil region" evidence="1">
    <location>
        <begin position="34"/>
        <end position="62"/>
    </location>
</feature>
<feature type="non-terminal residue" evidence="3">
    <location>
        <position position="1"/>
    </location>
</feature>
<gene>
    <name evidence="3" type="primary">Cep126</name>
    <name evidence="3" type="ORF">MELVER_R11455</name>
</gene>
<proteinExistence type="predicted"/>
<feature type="compositionally biased region" description="Polar residues" evidence="2">
    <location>
        <begin position="647"/>
        <end position="667"/>
    </location>
</feature>
<dbReference type="EMBL" id="VZTG01008440">
    <property type="protein sequence ID" value="NXA95904.1"/>
    <property type="molecule type" value="Genomic_DNA"/>
</dbReference>
<dbReference type="GO" id="GO:0005813">
    <property type="term" value="C:centrosome"/>
    <property type="evidence" value="ECO:0007669"/>
    <property type="project" value="InterPro"/>
</dbReference>
<sequence length="1109" mass="123858">DRDLILHFEQDLQEERRALKEDQKINRSKAMKYLMETNRRRRQAFEERQKEEEEKEQRFREQVLQQRKMKFQEATAKFRHAHQSFFQHKQTVQTKTAFQLEEALEQIKGSVLTPGLCLPSVNKINFRTTDDTSSSSAARSDSFHQKQNSAMFGCDETIQEGSRTDMDSHQLLFQKNLREMQQLLEKQHLNNVENFHQEVKETDDSESLMSLDSLEAGEQNGNCTTQSESSFTTQCDCALYDPEKCQTRNNGLLHTDQSTSKNAHLNNCLRNVDLLHYHNITIHDLLAKHNVLTPAAHVNTSEEQSSASHSSGKQPAEFSTSGKQKSSVSNAFNFLQNIKDRSKPSSKTASTFATDHPVFNPSRAWDSPDSIPRERVQDLMQDQSFKMTPQERTKSMQASSQPIATSVILFPNQGCSTGIHSTADALLKDKNIGTGFLKNTSGKMAETKEENIKCMNIISETSLFQDIPNASVLLEVKQQNNKEGGKGNIIENMSLLSDTEFNSDTPAQDKILKNNILERKRAKLFKSILKKDSKYEPSHFKAVVTDHVIGFGTQLMSSIRDSLELAKIKKKSAENEKYDRKLRWCDQIDQIIIENNEKCNEKSISEISSSQLQCVQTANNAPKNNLSIVAQPSNPMFIKNHQENAHTSKPNVNTEKSNKEYPSQNIFTSTGSFSAKKAWMVSKDEASKLPVRSNNSKIKEGGQLKNRAKITSRATSVRVQSRFMPKKRRGTIIQMQSATEANKIQKAPGEFLAPHPPSTPLPGSRSVENTASPGCQSLLPASLQATSASSSDFNDSHVVLANQVLNRNSAENSENPAGCASLASAFTTPDCGTAKYEPWAKNTCSVNNVQASACQDHSVTCSERRPVNTENGLHLHHIPAAGKTSTFWHGAHSTQAPKDSATGAIQHHVSCYNNLHITKWQPFKANVSHVTIDGSSQMTSFKYVSRISGVPVTRQNQVFDKYENKHRAFSECRRQSIVSKRWKPAHHAQNSLGPVQLSPVQSAFDPVQKMKNISKSEEVSESTAQFLVAEQLASTPIAEGKILAAMDHVEPANQPSLLNRAPCPGRSALSAEEHKIFQSLDCLNQKLLNVQEAITRNPFASHVLQMSSP</sequence>
<accession>A0A7K8A030</accession>
<evidence type="ECO:0000256" key="2">
    <source>
        <dbReference type="SAM" id="MobiDB-lite"/>
    </source>
</evidence>
<evidence type="ECO:0000313" key="4">
    <source>
        <dbReference type="Proteomes" id="UP000538725"/>
    </source>
</evidence>
<feature type="non-terminal residue" evidence="3">
    <location>
        <position position="1109"/>
    </location>
</feature>
<feature type="region of interest" description="Disordered" evidence="2">
    <location>
        <begin position="749"/>
        <end position="775"/>
    </location>
</feature>
<keyword evidence="1" id="KW-0175">Coiled coil</keyword>
<feature type="compositionally biased region" description="Polar residues" evidence="2">
    <location>
        <begin position="766"/>
        <end position="775"/>
    </location>
</feature>
<comment type="caution">
    <text evidence="3">The sequence shown here is derived from an EMBL/GenBank/DDBJ whole genome shotgun (WGS) entry which is preliminary data.</text>
</comment>
<dbReference type="GO" id="GO:0097546">
    <property type="term" value="C:ciliary base"/>
    <property type="evidence" value="ECO:0007669"/>
    <property type="project" value="InterPro"/>
</dbReference>
<dbReference type="InterPro" id="IPR028257">
    <property type="entry name" value="CEP126"/>
</dbReference>
<feature type="region of interest" description="Disordered" evidence="2">
    <location>
        <begin position="695"/>
        <end position="716"/>
    </location>
</feature>
<feature type="region of interest" description="Disordered" evidence="2">
    <location>
        <begin position="339"/>
        <end position="369"/>
    </location>
</feature>
<organism evidence="3 4">
    <name type="scientific">Melanocharis versteri</name>
    <name type="common">Fan-tailed berrypecker</name>
    <dbReference type="NCBI Taxonomy" id="254552"/>
    <lineage>
        <taxon>Eukaryota</taxon>
        <taxon>Metazoa</taxon>
        <taxon>Chordata</taxon>
        <taxon>Craniata</taxon>
        <taxon>Vertebrata</taxon>
        <taxon>Euteleostomi</taxon>
        <taxon>Archelosauria</taxon>
        <taxon>Archosauria</taxon>
        <taxon>Dinosauria</taxon>
        <taxon>Saurischia</taxon>
        <taxon>Theropoda</taxon>
        <taxon>Coelurosauria</taxon>
        <taxon>Aves</taxon>
        <taxon>Neognathae</taxon>
        <taxon>Neoaves</taxon>
        <taxon>Telluraves</taxon>
        <taxon>Australaves</taxon>
        <taxon>Passeriformes</taxon>
        <taxon>Passeroidea</taxon>
        <taxon>Melanocharitidae</taxon>
        <taxon>Melanocharis</taxon>
    </lineage>
</organism>
<name>A0A7K8A030_9PASE</name>
<dbReference type="PANTHER" id="PTHR31191">
    <property type="entry name" value="CENTROSOMAL PROTEIN CEP126"/>
    <property type="match status" value="1"/>
</dbReference>
<feature type="region of interest" description="Disordered" evidence="2">
    <location>
        <begin position="298"/>
        <end position="324"/>
    </location>
</feature>
<reference evidence="3 4" key="1">
    <citation type="submission" date="2019-09" db="EMBL/GenBank/DDBJ databases">
        <title>Bird 10,000 Genomes (B10K) Project - Family phase.</title>
        <authorList>
            <person name="Zhang G."/>
        </authorList>
    </citation>
    <scope>NUCLEOTIDE SEQUENCE [LARGE SCALE GENOMIC DNA]</scope>
    <source>
        <strain evidence="3">B10K-DU-029-37</strain>
        <tissue evidence="3">Liver</tissue>
    </source>
</reference>
<evidence type="ECO:0000256" key="1">
    <source>
        <dbReference type="SAM" id="Coils"/>
    </source>
</evidence>
<feature type="compositionally biased region" description="Low complexity" evidence="2">
    <location>
        <begin position="301"/>
        <end position="311"/>
    </location>
</feature>
<dbReference type="GO" id="GO:0030496">
    <property type="term" value="C:midbody"/>
    <property type="evidence" value="ECO:0007669"/>
    <property type="project" value="TreeGrafter"/>
</dbReference>